<reference evidence="2 3" key="1">
    <citation type="journal article" date="2008" name="DNA Res.">
        <title>Determination of the genome sequence of Porphyromonas gingivalis strain ATCC 33277 and genomic comparison with strain W83 revealed extensive genome rearrangements in P. gingivalis.</title>
        <authorList>
            <person name="Naito M."/>
            <person name="Hirakawa H."/>
            <person name="Yamashita A."/>
            <person name="Ohara N."/>
            <person name="Shoji M."/>
            <person name="Yukitake H."/>
            <person name="Nakayama K."/>
            <person name="Toh H."/>
            <person name="Yoshimura F."/>
            <person name="Kuhara S."/>
            <person name="Hattori M."/>
            <person name="Hayashi T."/>
            <person name="Nakayama K."/>
        </authorList>
    </citation>
    <scope>NUCLEOTIDE SEQUENCE [LARGE SCALE GENOMIC DNA]</scope>
    <source>
        <strain evidence="3">ATCC 33277 / DSM 20709 / CIP 103683 / JCM 12257 / NCTC 11834 / 2561</strain>
    </source>
</reference>
<dbReference type="HOGENOM" id="CLU_3397881_0_0_10"/>
<proteinExistence type="predicted"/>
<protein>
    <submittedName>
        <fullName evidence="2">Uncharacterized protein</fullName>
    </submittedName>
</protein>
<evidence type="ECO:0000313" key="3">
    <source>
        <dbReference type="Proteomes" id="UP000008842"/>
    </source>
</evidence>
<evidence type="ECO:0000256" key="1">
    <source>
        <dbReference type="SAM" id="MobiDB-lite"/>
    </source>
</evidence>
<organism evidence="2 3">
    <name type="scientific">Porphyromonas gingivalis (strain ATCC 33277 / DSM 20709 / CIP 103683 / JCM 12257 / NCTC 11834 / 2561)</name>
    <dbReference type="NCBI Taxonomy" id="431947"/>
    <lineage>
        <taxon>Bacteria</taxon>
        <taxon>Pseudomonadati</taxon>
        <taxon>Bacteroidota</taxon>
        <taxon>Bacteroidia</taxon>
        <taxon>Bacteroidales</taxon>
        <taxon>Porphyromonadaceae</taxon>
        <taxon>Porphyromonas</taxon>
    </lineage>
</organism>
<dbReference type="AlphaFoldDB" id="B2RLT3"/>
<sequence length="31" mass="3485">MQTFGADKLQRAGRITRHDSHSPASLPEYDV</sequence>
<dbReference type="KEGG" id="pgn:PGN_1809"/>
<gene>
    <name evidence="2" type="ordered locus">PGN_1809</name>
</gene>
<feature type="region of interest" description="Disordered" evidence="1">
    <location>
        <begin position="1"/>
        <end position="31"/>
    </location>
</feature>
<name>B2RLT3_PORG3</name>
<evidence type="ECO:0000313" key="2">
    <source>
        <dbReference type="EMBL" id="BAG34328.1"/>
    </source>
</evidence>
<accession>B2RLT3</accession>
<dbReference type="Proteomes" id="UP000008842">
    <property type="component" value="Chromosome"/>
</dbReference>
<dbReference type="EMBL" id="AP009380">
    <property type="protein sequence ID" value="BAG34328.1"/>
    <property type="molecule type" value="Genomic_DNA"/>
</dbReference>